<dbReference type="Proteomes" id="UP000176222">
    <property type="component" value="Unassembled WGS sequence"/>
</dbReference>
<evidence type="ECO:0000313" key="3">
    <source>
        <dbReference type="Proteomes" id="UP000176222"/>
    </source>
</evidence>
<dbReference type="EMBL" id="MHTH01000006">
    <property type="protein sequence ID" value="OHA59024.1"/>
    <property type="molecule type" value="Genomic_DNA"/>
</dbReference>
<evidence type="ECO:0000256" key="1">
    <source>
        <dbReference type="SAM" id="SignalP"/>
    </source>
</evidence>
<gene>
    <name evidence="2" type="ORF">A2370_00695</name>
</gene>
<dbReference type="AlphaFoldDB" id="A0A1G2QEN2"/>
<evidence type="ECO:0000313" key="2">
    <source>
        <dbReference type="EMBL" id="OHA59024.1"/>
    </source>
</evidence>
<organism evidence="2 3">
    <name type="scientific">Candidatus Vogelbacteria bacterium RIFOXYB1_FULL_42_16</name>
    <dbReference type="NCBI Taxonomy" id="1802436"/>
    <lineage>
        <taxon>Bacteria</taxon>
        <taxon>Candidatus Vogeliibacteriota</taxon>
    </lineage>
</organism>
<name>A0A1G2QEN2_9BACT</name>
<comment type="caution">
    <text evidence="2">The sequence shown here is derived from an EMBL/GenBank/DDBJ whole genome shotgun (WGS) entry which is preliminary data.</text>
</comment>
<feature type="signal peptide" evidence="1">
    <location>
        <begin position="1"/>
        <end position="24"/>
    </location>
</feature>
<reference evidence="2 3" key="1">
    <citation type="journal article" date="2016" name="Nat. Commun.">
        <title>Thousands of microbial genomes shed light on interconnected biogeochemical processes in an aquifer system.</title>
        <authorList>
            <person name="Anantharaman K."/>
            <person name="Brown C.T."/>
            <person name="Hug L.A."/>
            <person name="Sharon I."/>
            <person name="Castelle C.J."/>
            <person name="Probst A.J."/>
            <person name="Thomas B.C."/>
            <person name="Singh A."/>
            <person name="Wilkins M.J."/>
            <person name="Karaoz U."/>
            <person name="Brodie E.L."/>
            <person name="Williams K.H."/>
            <person name="Hubbard S.S."/>
            <person name="Banfield J.F."/>
        </authorList>
    </citation>
    <scope>NUCLEOTIDE SEQUENCE [LARGE SCALE GENOMIC DNA]</scope>
</reference>
<dbReference type="STRING" id="1802436.A2370_00695"/>
<keyword evidence="1" id="KW-0732">Signal</keyword>
<proteinExistence type="predicted"/>
<protein>
    <submittedName>
        <fullName evidence="2">Uncharacterized protein</fullName>
    </submittedName>
</protein>
<accession>A0A1G2QEN2</accession>
<feature type="chain" id="PRO_5009584066" evidence="1">
    <location>
        <begin position="25"/>
        <end position="251"/>
    </location>
</feature>
<sequence length="251" mass="25766">MFNFITRNFSLIVFCLLMAGPVGAYVASSPNYRLQADSVNFGGSMSSSTNYKMEDTLGEIGTGTSSDAYNLHAGYQAMSEDVYLTVSSPSDVTLSPAIDASGGGTSDGTAVWTITTNSPAGYSLTLSADASPALRSAGGSFTDLPVTVAGTPDFSWSVPTNQAYFGYTAEGSDVATSFLDNGTTCGTGALETTDRCWLNFSTSAKTISLRNSNNNPSGTATTIKLRAQAGASSGLSGGTYQAVVSIIAIAL</sequence>